<dbReference type="PANTHER" id="PTHR16797:SF4">
    <property type="entry name" value="40-KDA HUNTINGTIN-ASSOCIATED PROTEIN"/>
    <property type="match status" value="1"/>
</dbReference>
<protein>
    <submittedName>
        <fullName evidence="1">Uncharacterized protein</fullName>
    </submittedName>
</protein>
<proteinExistence type="predicted"/>
<reference evidence="2" key="1">
    <citation type="submission" date="2015-01" db="EMBL/GenBank/DDBJ databases">
        <authorList>
            <person name="Aksoy S."/>
            <person name="Warren W."/>
            <person name="Wilson R.K."/>
        </authorList>
    </citation>
    <scope>NUCLEOTIDE SEQUENCE [LARGE SCALE GENOMIC DNA]</scope>
    <source>
        <strain evidence="2">IAEA</strain>
    </source>
</reference>
<reference evidence="1" key="2">
    <citation type="submission" date="2020-05" db="UniProtKB">
        <authorList>
            <consortium name="EnsemblMetazoa"/>
        </authorList>
    </citation>
    <scope>IDENTIFICATION</scope>
    <source>
        <strain evidence="1">IAEA</strain>
    </source>
</reference>
<dbReference type="PANTHER" id="PTHR16797">
    <property type="entry name" value="FACTOR VIII-ASSOCIATED GENE 1"/>
    <property type="match status" value="1"/>
</dbReference>
<dbReference type="Proteomes" id="UP000092460">
    <property type="component" value="Unassembled WGS sequence"/>
</dbReference>
<dbReference type="InterPro" id="IPR039494">
    <property type="entry name" value="F8A"/>
</dbReference>
<evidence type="ECO:0000313" key="1">
    <source>
        <dbReference type="EnsemblMetazoa" id="GPPI029255-PA"/>
    </source>
</evidence>
<accession>A0A1B0BGH6</accession>
<dbReference type="VEuPathDB" id="VectorBase:GPPI029255"/>
<sequence>MDSYPRNLVDQYLKTCNKLKKVEKALIKRFGPNVSEVLDDFARLAVKFEEAAIYQYAAMCQLGVGKCEAHINNATGECQALLRAARLFLRIHQDKEDLLFKCNFYEYREAALHCYSQAVEKCPDDSVMKAAIIREMIPLQPHYEGTSSFSSPVHRIYELELSAQNCLHQQDFLKALQQLDDIVDNIYERKKQSLYKDLLGRIEILRVLLLVNLTLPPSRQTPAHIKLIEYYIQMAEFHSSEELASGGNNGAWQPGQFLPMIQKHSLAQIVLAWHLENRQDLRMYLRDFRHEYVSLNESQKFLINFIIAKVKKWKLIIENNEERCKVVFHFKVQ</sequence>
<dbReference type="AlphaFoldDB" id="A0A1B0BGH6"/>
<dbReference type="EnsemblMetazoa" id="GPPI029255-RA">
    <property type="protein sequence ID" value="GPPI029255-PA"/>
    <property type="gene ID" value="GPPI029255"/>
</dbReference>
<dbReference type="GO" id="GO:0005769">
    <property type="term" value="C:early endosome"/>
    <property type="evidence" value="ECO:0007669"/>
    <property type="project" value="TreeGrafter"/>
</dbReference>
<keyword evidence="2" id="KW-1185">Reference proteome</keyword>
<evidence type="ECO:0000313" key="2">
    <source>
        <dbReference type="Proteomes" id="UP000092460"/>
    </source>
</evidence>
<organism evidence="1 2">
    <name type="scientific">Glossina palpalis gambiensis</name>
    <dbReference type="NCBI Taxonomy" id="67801"/>
    <lineage>
        <taxon>Eukaryota</taxon>
        <taxon>Metazoa</taxon>
        <taxon>Ecdysozoa</taxon>
        <taxon>Arthropoda</taxon>
        <taxon>Hexapoda</taxon>
        <taxon>Insecta</taxon>
        <taxon>Pterygota</taxon>
        <taxon>Neoptera</taxon>
        <taxon>Endopterygota</taxon>
        <taxon>Diptera</taxon>
        <taxon>Brachycera</taxon>
        <taxon>Muscomorpha</taxon>
        <taxon>Hippoboscoidea</taxon>
        <taxon>Glossinidae</taxon>
        <taxon>Glossina</taxon>
    </lineage>
</organism>
<dbReference type="EMBL" id="JXJN01013858">
    <property type="status" value="NOT_ANNOTATED_CDS"/>
    <property type="molecule type" value="Genomic_DNA"/>
</dbReference>
<dbReference type="STRING" id="67801.A0A1B0BGH6"/>
<name>A0A1B0BGH6_9MUSC</name>
<dbReference type="GO" id="GO:0099518">
    <property type="term" value="P:vesicle cytoskeletal trafficking"/>
    <property type="evidence" value="ECO:0007669"/>
    <property type="project" value="TreeGrafter"/>
</dbReference>